<dbReference type="InterPro" id="IPR036116">
    <property type="entry name" value="FN3_sf"/>
</dbReference>
<dbReference type="EMBL" id="JAINUF010000010">
    <property type="protein sequence ID" value="KAJ8347541.1"/>
    <property type="molecule type" value="Genomic_DNA"/>
</dbReference>
<feature type="domain" description="Fibronectin type-III" evidence="3">
    <location>
        <begin position="7"/>
        <end position="90"/>
    </location>
</feature>
<reference evidence="4" key="1">
    <citation type="journal article" date="2023" name="Science">
        <title>Genome structures resolve the early diversification of teleost fishes.</title>
        <authorList>
            <person name="Parey E."/>
            <person name="Louis A."/>
            <person name="Montfort J."/>
            <person name="Bouchez O."/>
            <person name="Roques C."/>
            <person name="Iampietro C."/>
            <person name="Lluch J."/>
            <person name="Castinel A."/>
            <person name="Donnadieu C."/>
            <person name="Desvignes T."/>
            <person name="Floi Bucao C."/>
            <person name="Jouanno E."/>
            <person name="Wen M."/>
            <person name="Mejri S."/>
            <person name="Dirks R."/>
            <person name="Jansen H."/>
            <person name="Henkel C."/>
            <person name="Chen W.J."/>
            <person name="Zahm M."/>
            <person name="Cabau C."/>
            <person name="Klopp C."/>
            <person name="Thompson A.W."/>
            <person name="Robinson-Rechavi M."/>
            <person name="Braasch I."/>
            <person name="Lecointre G."/>
            <person name="Bobe J."/>
            <person name="Postlethwait J.H."/>
            <person name="Berthelot C."/>
            <person name="Roest Crollius H."/>
            <person name="Guiguen Y."/>
        </authorList>
    </citation>
    <scope>NUCLEOTIDE SEQUENCE</scope>
    <source>
        <strain evidence="4">WJC10195</strain>
    </source>
</reference>
<protein>
    <recommendedName>
        <fullName evidence="3">Fibronectin type-III domain-containing protein</fullName>
    </recommendedName>
</protein>
<dbReference type="Pfam" id="PF01108">
    <property type="entry name" value="Tissue_fac"/>
    <property type="match status" value="1"/>
</dbReference>
<dbReference type="InterPro" id="IPR050650">
    <property type="entry name" value="Type-II_Cytokine-TF_Rcpt"/>
</dbReference>
<feature type="transmembrane region" description="Helical" evidence="2">
    <location>
        <begin position="190"/>
        <end position="212"/>
    </location>
</feature>
<feature type="region of interest" description="Disordered" evidence="1">
    <location>
        <begin position="423"/>
        <end position="449"/>
    </location>
</feature>
<evidence type="ECO:0000256" key="2">
    <source>
        <dbReference type="SAM" id="Phobius"/>
    </source>
</evidence>
<keyword evidence="2" id="KW-0472">Membrane</keyword>
<sequence length="449" mass="49729">MSAGRLSPLQNLSVTFLDFRGKVNWSPGIGNPPGTTYTVEMQLIGEEWSRLETCTNIEFTSCPLIFNLNDLLGSYCIRVKASWRGNNSRWIRTDTFQPYGNTLLSPPTLNVSIQESDIYVHVHMPQVVLSVLPKLKYSVQVYENNSGDHEEVNFTMHVNKLMRSQQTEPHPSSETCVKLPDNTSDILKHVAMATILLLLVIIALIITFMYIYMKPRVSDLYTPSSLEGVVGAGRALMAIPPEAPYLLASLCVITTFFRSGMTLEYQSSCNWGYECRVSLSCPDQTADLPPPPPDEEELEKQHFLSPCLYSGALDEDGQGSRISEGETHNAQLLFEERDRQLDQGFPCLDVPMSSLSLCLNSGEPWDSCGEGDSVGEEEAEMDLGTKLLVQSWRNSAGDLFGALETIDELCPLNKSHLPGTGPAYATGYEPHPNPTNYEPISSACSPSHF</sequence>
<dbReference type="AlphaFoldDB" id="A0A9Q1EYJ2"/>
<dbReference type="GO" id="GO:0005886">
    <property type="term" value="C:plasma membrane"/>
    <property type="evidence" value="ECO:0007669"/>
    <property type="project" value="TreeGrafter"/>
</dbReference>
<keyword evidence="5" id="KW-1185">Reference proteome</keyword>
<dbReference type="SUPFAM" id="SSF49265">
    <property type="entry name" value="Fibronectin type III"/>
    <property type="match status" value="2"/>
</dbReference>
<dbReference type="PANTHER" id="PTHR20859:SF93">
    <property type="entry name" value="CYTOKINE RECEPTOR FAMILY MEMBER B12-RELATED"/>
    <property type="match status" value="1"/>
</dbReference>
<name>A0A9Q1EYJ2_SYNKA</name>
<dbReference type="GO" id="GO:0004896">
    <property type="term" value="F:cytokine receptor activity"/>
    <property type="evidence" value="ECO:0007669"/>
    <property type="project" value="TreeGrafter"/>
</dbReference>
<dbReference type="PANTHER" id="PTHR20859">
    <property type="entry name" value="INTERFERON/INTERLEUKIN RECEPTOR"/>
    <property type="match status" value="1"/>
</dbReference>
<feature type="compositionally biased region" description="Polar residues" evidence="1">
    <location>
        <begin position="434"/>
        <end position="449"/>
    </location>
</feature>
<dbReference type="InterPro" id="IPR003961">
    <property type="entry name" value="FN3_dom"/>
</dbReference>
<evidence type="ECO:0000313" key="4">
    <source>
        <dbReference type="EMBL" id="KAJ8347541.1"/>
    </source>
</evidence>
<comment type="caution">
    <text evidence="4">The sequence shown here is derived from an EMBL/GenBank/DDBJ whole genome shotgun (WGS) entry which is preliminary data.</text>
</comment>
<dbReference type="Proteomes" id="UP001152622">
    <property type="component" value="Chromosome 10"/>
</dbReference>
<dbReference type="Gene3D" id="2.60.40.10">
    <property type="entry name" value="Immunoglobulins"/>
    <property type="match status" value="1"/>
</dbReference>
<accession>A0A9Q1EYJ2</accession>
<evidence type="ECO:0000313" key="5">
    <source>
        <dbReference type="Proteomes" id="UP001152622"/>
    </source>
</evidence>
<gene>
    <name evidence="4" type="ORF">SKAU_G00261300</name>
</gene>
<dbReference type="InterPro" id="IPR013783">
    <property type="entry name" value="Ig-like_fold"/>
</dbReference>
<keyword evidence="2" id="KW-0812">Transmembrane</keyword>
<organism evidence="4 5">
    <name type="scientific">Synaphobranchus kaupii</name>
    <name type="common">Kaup's arrowtooth eel</name>
    <dbReference type="NCBI Taxonomy" id="118154"/>
    <lineage>
        <taxon>Eukaryota</taxon>
        <taxon>Metazoa</taxon>
        <taxon>Chordata</taxon>
        <taxon>Craniata</taxon>
        <taxon>Vertebrata</taxon>
        <taxon>Euteleostomi</taxon>
        <taxon>Actinopterygii</taxon>
        <taxon>Neopterygii</taxon>
        <taxon>Teleostei</taxon>
        <taxon>Anguilliformes</taxon>
        <taxon>Synaphobranchidae</taxon>
        <taxon>Synaphobranchus</taxon>
    </lineage>
</organism>
<proteinExistence type="predicted"/>
<evidence type="ECO:0000256" key="1">
    <source>
        <dbReference type="SAM" id="MobiDB-lite"/>
    </source>
</evidence>
<keyword evidence="2" id="KW-1133">Transmembrane helix</keyword>
<evidence type="ECO:0000259" key="3">
    <source>
        <dbReference type="Pfam" id="PF01108"/>
    </source>
</evidence>
<dbReference type="OrthoDB" id="10031784at2759"/>